<dbReference type="Proteomes" id="UP000188357">
    <property type="component" value="Unassembled WGS sequence"/>
</dbReference>
<organism evidence="1 2">
    <name type="scientific">Psychrobacter piechaudii</name>
    <dbReference type="NCBI Taxonomy" id="1945521"/>
    <lineage>
        <taxon>Bacteria</taxon>
        <taxon>Pseudomonadati</taxon>
        <taxon>Pseudomonadota</taxon>
        <taxon>Gammaproteobacteria</taxon>
        <taxon>Moraxellales</taxon>
        <taxon>Moraxellaceae</taxon>
        <taxon>Psychrobacter</taxon>
    </lineage>
</organism>
<dbReference type="AlphaFoldDB" id="A0A1R4GXW7"/>
<name>A0A1R4GXW7_9GAMM</name>
<protein>
    <submittedName>
        <fullName evidence="1">Uncharacterized protein</fullName>
    </submittedName>
</protein>
<keyword evidence="2" id="KW-1185">Reference proteome</keyword>
<sequence>MDAFIYEALPHNVYFGSGKYGDIKSILSKYGYNSAVILTTPNRISMAQILASDVC</sequence>
<dbReference type="STRING" id="1945521.A1232T_02196"/>
<evidence type="ECO:0000313" key="2">
    <source>
        <dbReference type="Proteomes" id="UP000188357"/>
    </source>
</evidence>
<evidence type="ECO:0000313" key="1">
    <source>
        <dbReference type="EMBL" id="SJM72995.1"/>
    </source>
</evidence>
<dbReference type="Gene3D" id="3.40.50.1970">
    <property type="match status" value="1"/>
</dbReference>
<reference evidence="1 2" key="1">
    <citation type="submission" date="2017-02" db="EMBL/GenBank/DDBJ databases">
        <authorList>
            <person name="Peterson S.W."/>
        </authorList>
    </citation>
    <scope>NUCLEOTIDE SEQUENCE [LARGE SCALE GENOMIC DNA]</scope>
    <source>
        <strain evidence="1">Psychrobacter_piechaudii</strain>
    </source>
</reference>
<gene>
    <name evidence="1" type="ORF">A1232T_02196</name>
</gene>
<proteinExistence type="predicted"/>
<accession>A0A1R4GXW7</accession>
<dbReference type="EMBL" id="FUGE01000238">
    <property type="protein sequence ID" value="SJM72995.1"/>
    <property type="molecule type" value="Genomic_DNA"/>
</dbReference>